<protein>
    <submittedName>
        <fullName evidence="1">Uncharacterized protein</fullName>
    </submittedName>
</protein>
<reference evidence="1" key="1">
    <citation type="submission" date="2013-12" db="EMBL/GenBank/DDBJ databases">
        <title>A Varibaculum cambriense genome reconstructed from a premature infant gut community with otherwise low bacterial novelty that shifts toward anaerobic metabolism during the third week of life.</title>
        <authorList>
            <person name="Brown C.T."/>
            <person name="Sharon I."/>
            <person name="Thomas B.C."/>
            <person name="Castelle C.J."/>
            <person name="Morowitz M.J."/>
            <person name="Banfield J.F."/>
        </authorList>
    </citation>
    <scope>NUCLEOTIDE SEQUENCE</scope>
</reference>
<organism evidence="1">
    <name type="scientific">human gut metagenome</name>
    <dbReference type="NCBI Taxonomy" id="408170"/>
    <lineage>
        <taxon>unclassified sequences</taxon>
        <taxon>metagenomes</taxon>
        <taxon>organismal metagenomes</taxon>
    </lineage>
</organism>
<sequence>RINDPSLDEKRLNKNEWQRYASKNYPRANYKEFIKLAIDKIIESGKCNNIDDLADILKDKYNITMDYLTEDLKVKKRIKFFANDCPYEKYSVGSYGLAGKESSSKYEKDGFYERIENAKVKNQIIDSRLDSDLNKNNKIL</sequence>
<proteinExistence type="predicted"/>
<gene>
    <name evidence="1" type="ORF">Q604_UNBC09698G0001</name>
</gene>
<name>W1Y0S0_9ZZZZ</name>
<evidence type="ECO:0000313" key="1">
    <source>
        <dbReference type="EMBL" id="ETJ36001.1"/>
    </source>
</evidence>
<accession>W1Y0S0</accession>
<dbReference type="EMBL" id="AZMM01009698">
    <property type="protein sequence ID" value="ETJ36001.1"/>
    <property type="molecule type" value="Genomic_DNA"/>
</dbReference>
<comment type="caution">
    <text evidence="1">The sequence shown here is derived from an EMBL/GenBank/DDBJ whole genome shotgun (WGS) entry which is preliminary data.</text>
</comment>
<feature type="non-terminal residue" evidence="1">
    <location>
        <position position="140"/>
    </location>
</feature>
<feature type="non-terminal residue" evidence="1">
    <location>
        <position position="1"/>
    </location>
</feature>
<dbReference type="AlphaFoldDB" id="W1Y0S0"/>